<comment type="caution">
    <text evidence="2">The sequence shown here is derived from an EMBL/GenBank/DDBJ whole genome shotgun (WGS) entry which is preliminary data.</text>
</comment>
<organism evidence="2 3">
    <name type="scientific">Eumeta variegata</name>
    <name type="common">Bagworm moth</name>
    <name type="synonym">Eumeta japonica</name>
    <dbReference type="NCBI Taxonomy" id="151549"/>
    <lineage>
        <taxon>Eukaryota</taxon>
        <taxon>Metazoa</taxon>
        <taxon>Ecdysozoa</taxon>
        <taxon>Arthropoda</taxon>
        <taxon>Hexapoda</taxon>
        <taxon>Insecta</taxon>
        <taxon>Pterygota</taxon>
        <taxon>Neoptera</taxon>
        <taxon>Endopterygota</taxon>
        <taxon>Lepidoptera</taxon>
        <taxon>Glossata</taxon>
        <taxon>Ditrysia</taxon>
        <taxon>Tineoidea</taxon>
        <taxon>Psychidae</taxon>
        <taxon>Oiketicinae</taxon>
        <taxon>Eumeta</taxon>
    </lineage>
</organism>
<proteinExistence type="predicted"/>
<dbReference type="EMBL" id="BGZK01000851">
    <property type="protein sequence ID" value="GBP62834.1"/>
    <property type="molecule type" value="Genomic_DNA"/>
</dbReference>
<dbReference type="AlphaFoldDB" id="A0A4C1XK06"/>
<reference evidence="2 3" key="1">
    <citation type="journal article" date="2019" name="Commun. Biol.">
        <title>The bagworm genome reveals a unique fibroin gene that provides high tensile strength.</title>
        <authorList>
            <person name="Kono N."/>
            <person name="Nakamura H."/>
            <person name="Ohtoshi R."/>
            <person name="Tomita M."/>
            <person name="Numata K."/>
            <person name="Arakawa K."/>
        </authorList>
    </citation>
    <scope>NUCLEOTIDE SEQUENCE [LARGE SCALE GENOMIC DNA]</scope>
</reference>
<evidence type="ECO:0000313" key="2">
    <source>
        <dbReference type="EMBL" id="GBP62834.1"/>
    </source>
</evidence>
<feature type="region of interest" description="Disordered" evidence="1">
    <location>
        <begin position="59"/>
        <end position="86"/>
    </location>
</feature>
<protein>
    <submittedName>
        <fullName evidence="2">Uncharacterized protein</fullName>
    </submittedName>
</protein>
<evidence type="ECO:0000256" key="1">
    <source>
        <dbReference type="SAM" id="MobiDB-lite"/>
    </source>
</evidence>
<evidence type="ECO:0000313" key="3">
    <source>
        <dbReference type="Proteomes" id="UP000299102"/>
    </source>
</evidence>
<dbReference type="Proteomes" id="UP000299102">
    <property type="component" value="Unassembled WGS sequence"/>
</dbReference>
<accession>A0A4C1XK06</accession>
<keyword evidence="3" id="KW-1185">Reference proteome</keyword>
<gene>
    <name evidence="2" type="ORF">EVAR_44689_1</name>
</gene>
<sequence>MSSILFHGSGLSRQAALFRRQCDVRSPAFKEQPANRKRVNERLTLALCPVKCRPAPRAVLTGGRGAAPARPGARLEPTNDTNTNVRSNRITFGPLALRASPVQVALFPTTKSDGSACSLSAADGLANADRRTRESVKDERARPRIAKQYNPSQPQPNWLSKLASCTQNTCIRRRKRTPIRSFERYLYKPSFVFRTINIRAANQCGRLKDHGPKSPRPLGLKRKGLGQVCLSRVVHSVVITEVEDAKGPILQSPAREES</sequence>
<name>A0A4C1XK06_EUMVA</name>